<reference evidence="3" key="1">
    <citation type="submission" date="2013-01" db="EMBL/GenBank/DDBJ databases">
        <title>Draft Genome Sequence of a Mulberry Tree, Morus notabilis C.K. Schneid.</title>
        <authorList>
            <person name="He N."/>
            <person name="Zhao S."/>
        </authorList>
    </citation>
    <scope>NUCLEOTIDE SEQUENCE</scope>
</reference>
<organism evidence="2 3">
    <name type="scientific">Morus notabilis</name>
    <dbReference type="NCBI Taxonomy" id="981085"/>
    <lineage>
        <taxon>Eukaryota</taxon>
        <taxon>Viridiplantae</taxon>
        <taxon>Streptophyta</taxon>
        <taxon>Embryophyta</taxon>
        <taxon>Tracheophyta</taxon>
        <taxon>Spermatophyta</taxon>
        <taxon>Magnoliopsida</taxon>
        <taxon>eudicotyledons</taxon>
        <taxon>Gunneridae</taxon>
        <taxon>Pentapetalae</taxon>
        <taxon>rosids</taxon>
        <taxon>fabids</taxon>
        <taxon>Rosales</taxon>
        <taxon>Moraceae</taxon>
        <taxon>Moreae</taxon>
        <taxon>Morus</taxon>
    </lineage>
</organism>
<feature type="transmembrane region" description="Helical" evidence="1">
    <location>
        <begin position="77"/>
        <end position="96"/>
    </location>
</feature>
<gene>
    <name evidence="2" type="ORF">L484_005327</name>
</gene>
<dbReference type="AlphaFoldDB" id="W9RXQ7"/>
<proteinExistence type="predicted"/>
<evidence type="ECO:0000313" key="3">
    <source>
        <dbReference type="Proteomes" id="UP000030645"/>
    </source>
</evidence>
<dbReference type="PANTHER" id="PTHR34741:SF1">
    <property type="entry name" value="PGG DOMAIN-CONTAINING PROTEIN"/>
    <property type="match status" value="1"/>
</dbReference>
<dbReference type="EMBL" id="KE344718">
    <property type="protein sequence ID" value="EXB76393.1"/>
    <property type="molecule type" value="Genomic_DNA"/>
</dbReference>
<keyword evidence="1" id="KW-1133">Transmembrane helix</keyword>
<dbReference type="PANTHER" id="PTHR34741">
    <property type="entry name" value="IMAP FAMILY MEMBER 1, PUTATIVE-RELATED"/>
    <property type="match status" value="1"/>
</dbReference>
<evidence type="ECO:0000256" key="1">
    <source>
        <dbReference type="SAM" id="Phobius"/>
    </source>
</evidence>
<protein>
    <submittedName>
        <fullName evidence="2">Uncharacterized protein</fullName>
    </submittedName>
</protein>
<keyword evidence="3" id="KW-1185">Reference proteome</keyword>
<feature type="transmembrane region" description="Helical" evidence="1">
    <location>
        <begin position="174"/>
        <end position="192"/>
    </location>
</feature>
<keyword evidence="1" id="KW-0472">Membrane</keyword>
<keyword evidence="1" id="KW-0812">Transmembrane</keyword>
<dbReference type="eggNOG" id="ENOG502SDJI">
    <property type="taxonomic scope" value="Eukaryota"/>
</dbReference>
<feature type="transmembrane region" description="Helical" evidence="1">
    <location>
        <begin position="147"/>
        <end position="168"/>
    </location>
</feature>
<feature type="transmembrane region" description="Helical" evidence="1">
    <location>
        <begin position="116"/>
        <end position="135"/>
    </location>
</feature>
<accession>W9RXQ7</accession>
<dbReference type="STRING" id="981085.W9RXQ7"/>
<name>W9RXQ7_9ROSA</name>
<evidence type="ECO:0000313" key="2">
    <source>
        <dbReference type="EMBL" id="EXB76393.1"/>
    </source>
</evidence>
<sequence>MKTSIQIQTFFSLMNTKLSQTLSKISRKLKYTLFRQSPPLPVSLTSTNTSIAQEVHSTTVGVPVPADQQNLDRPEKINWAMIVIGFCMESAVDIALQTPQNHIDQNINHDQNFSSFHLLSMLILFTFAALFVAIFMRHKFRITAQVLEGVGLLLAVSAFCYAVSIPFPHELKCITWSTFGISLLAVLICKYCF</sequence>
<dbReference type="Proteomes" id="UP000030645">
    <property type="component" value="Unassembled WGS sequence"/>
</dbReference>